<name>A0A9R1KTG0_WHEAT</name>
<keyword evidence="5" id="KW-0804">Transcription</keyword>
<comment type="similarity">
    <text evidence="1">Belongs to the WD repeat ESC family.</text>
</comment>
<dbReference type="PANTHER" id="PTHR10253">
    <property type="entry name" value="POLYCOMB PROTEIN"/>
    <property type="match status" value="1"/>
</dbReference>
<protein>
    <submittedName>
        <fullName evidence="7">Uncharacterized protein</fullName>
    </submittedName>
</protein>
<evidence type="ECO:0000313" key="7">
    <source>
        <dbReference type="EMBL" id="KAF7065739.1"/>
    </source>
</evidence>
<dbReference type="SUPFAM" id="SSF50978">
    <property type="entry name" value="WD40 repeat-like"/>
    <property type="match status" value="1"/>
</dbReference>
<organism evidence="7">
    <name type="scientific">Triticum aestivum</name>
    <name type="common">Wheat</name>
    <dbReference type="NCBI Taxonomy" id="4565"/>
    <lineage>
        <taxon>Eukaryota</taxon>
        <taxon>Viridiplantae</taxon>
        <taxon>Streptophyta</taxon>
        <taxon>Embryophyta</taxon>
        <taxon>Tracheophyta</taxon>
        <taxon>Spermatophyta</taxon>
        <taxon>Magnoliopsida</taxon>
        <taxon>Liliopsida</taxon>
        <taxon>Poales</taxon>
        <taxon>Poaceae</taxon>
        <taxon>BOP clade</taxon>
        <taxon>Pooideae</taxon>
        <taxon>Triticodae</taxon>
        <taxon>Triticeae</taxon>
        <taxon>Triticinae</taxon>
        <taxon>Triticum</taxon>
    </lineage>
</organism>
<dbReference type="InterPro" id="IPR051243">
    <property type="entry name" value="PcG_WD-repeat"/>
</dbReference>
<dbReference type="PROSITE" id="PS50082">
    <property type="entry name" value="WD_REPEATS_2"/>
    <property type="match status" value="1"/>
</dbReference>
<accession>A0A9R1KTG0</accession>
<evidence type="ECO:0000256" key="2">
    <source>
        <dbReference type="ARBA" id="ARBA00022574"/>
    </source>
</evidence>
<dbReference type="OrthoDB" id="7318948at2759"/>
<feature type="repeat" description="WD" evidence="6">
    <location>
        <begin position="128"/>
        <end position="170"/>
    </location>
</feature>
<reference evidence="7" key="1">
    <citation type="journal article" date="2017" name="Gigascience">
        <title>The first near-complete assembly of the hexaploid bread wheat genome, Triticum aestivum.</title>
        <authorList>
            <person name="Zimin A.V."/>
            <person name="Puiu D."/>
            <person name="Hall R."/>
            <person name="Kingan S."/>
            <person name="Clavijo B.J."/>
            <person name="Salzberg S.L."/>
        </authorList>
    </citation>
    <scope>NUCLEOTIDE SEQUENCE</scope>
    <source>
        <tissue evidence="7">Leaf</tissue>
    </source>
</reference>
<dbReference type="AlphaFoldDB" id="A0A9R1KTG0"/>
<dbReference type="PROSITE" id="PS50294">
    <property type="entry name" value="WD_REPEATS_REGION"/>
    <property type="match status" value="1"/>
</dbReference>
<evidence type="ECO:0000256" key="4">
    <source>
        <dbReference type="ARBA" id="ARBA00023015"/>
    </source>
</evidence>
<comment type="caution">
    <text evidence="7">The sequence shown here is derived from an EMBL/GenBank/DDBJ whole genome shotgun (WGS) entry which is preliminary data.</text>
</comment>
<evidence type="ECO:0000256" key="1">
    <source>
        <dbReference type="ARBA" id="ARBA00008075"/>
    </source>
</evidence>
<reference evidence="7" key="2">
    <citation type="submission" date="2020-03" db="EMBL/GenBank/DDBJ databases">
        <title>The second near-complete assembly of the hexaploid bread wheat (Triticum aestivum) genome.</title>
        <authorList>
            <person name="Zimin A.V."/>
            <person name="Puiu D."/>
            <person name="Shumante A."/>
            <person name="Alonge M."/>
            <person name="Salzberg S.L."/>
        </authorList>
    </citation>
    <scope>NUCLEOTIDE SEQUENCE</scope>
    <source>
        <tissue evidence="7">Leaf</tissue>
    </source>
</reference>
<dbReference type="InterPro" id="IPR036322">
    <property type="entry name" value="WD40_repeat_dom_sf"/>
</dbReference>
<evidence type="ECO:0000256" key="3">
    <source>
        <dbReference type="ARBA" id="ARBA00022737"/>
    </source>
</evidence>
<proteinExistence type="inferred from homology"/>
<dbReference type="Pfam" id="PF00400">
    <property type="entry name" value="WD40"/>
    <property type="match status" value="2"/>
</dbReference>
<dbReference type="EMBL" id="CM022224">
    <property type="protein sequence ID" value="KAF7065739.1"/>
    <property type="molecule type" value="Genomic_DNA"/>
</dbReference>
<evidence type="ECO:0000256" key="6">
    <source>
        <dbReference type="PROSITE-ProRule" id="PRU00221"/>
    </source>
</evidence>
<dbReference type="InterPro" id="IPR001680">
    <property type="entry name" value="WD40_rpt"/>
</dbReference>
<sequence length="282" mass="30874">MARLGPGQGLGCEAAVGSLAPSRSREYKLCSKHTEGKRPLYAIGFNFIDARYYDVFATVGGNRVTTYRGLPDGNLAVLQAYIDADDAQSFYTLSWACDLDGTPLLVAAGSNAVIRVINCATEKLFKSFLGHGDSINEIRTQPLKPSLFISASKDESVRLWNVHTGICILIFAGGGGHRNEVLSVGSIDVLQKYPVPDCDIWFIKFSCDFHFNQLAIGNREGKIYVWEVQASPPVLITRLSSPQCKMPIRQTAVSFDGSTILACGEDGSIYRWDEVEHQAAKN</sequence>
<dbReference type="Gene3D" id="2.130.10.10">
    <property type="entry name" value="YVTN repeat-like/Quinoprotein amine dehydrogenase"/>
    <property type="match status" value="2"/>
</dbReference>
<keyword evidence="2 6" id="KW-0853">WD repeat</keyword>
<evidence type="ECO:0000256" key="5">
    <source>
        <dbReference type="ARBA" id="ARBA00023163"/>
    </source>
</evidence>
<keyword evidence="4" id="KW-0805">Transcription regulation</keyword>
<dbReference type="SMART" id="SM00320">
    <property type="entry name" value="WD40"/>
    <property type="match status" value="4"/>
</dbReference>
<dbReference type="InterPro" id="IPR015943">
    <property type="entry name" value="WD40/YVTN_repeat-like_dom_sf"/>
</dbReference>
<gene>
    <name evidence="7" type="ORF">CFC21_071811</name>
</gene>
<keyword evidence="3" id="KW-0677">Repeat</keyword>
<dbReference type="Proteomes" id="UP000815260">
    <property type="component" value="Chromosome 5B"/>
</dbReference>